<proteinExistence type="predicted"/>
<name>A0A3N4HTW9_ASCIM</name>
<accession>A0A3N4HTW9</accession>
<dbReference type="EMBL" id="ML119739">
    <property type="protein sequence ID" value="RPA76727.1"/>
    <property type="molecule type" value="Genomic_DNA"/>
</dbReference>
<protein>
    <submittedName>
        <fullName evidence="1">Uncharacterized protein</fullName>
    </submittedName>
</protein>
<organism evidence="1 2">
    <name type="scientific">Ascobolus immersus RN42</name>
    <dbReference type="NCBI Taxonomy" id="1160509"/>
    <lineage>
        <taxon>Eukaryota</taxon>
        <taxon>Fungi</taxon>
        <taxon>Dikarya</taxon>
        <taxon>Ascomycota</taxon>
        <taxon>Pezizomycotina</taxon>
        <taxon>Pezizomycetes</taxon>
        <taxon>Pezizales</taxon>
        <taxon>Ascobolaceae</taxon>
        <taxon>Ascobolus</taxon>
    </lineage>
</organism>
<evidence type="ECO:0000313" key="1">
    <source>
        <dbReference type="EMBL" id="RPA76727.1"/>
    </source>
</evidence>
<dbReference type="Proteomes" id="UP000275078">
    <property type="component" value="Unassembled WGS sequence"/>
</dbReference>
<evidence type="ECO:0000313" key="2">
    <source>
        <dbReference type="Proteomes" id="UP000275078"/>
    </source>
</evidence>
<gene>
    <name evidence="1" type="ORF">BJ508DRAFT_351391</name>
</gene>
<reference evidence="1 2" key="1">
    <citation type="journal article" date="2018" name="Nat. Ecol. Evol.">
        <title>Pezizomycetes genomes reveal the molecular basis of ectomycorrhizal truffle lifestyle.</title>
        <authorList>
            <person name="Murat C."/>
            <person name="Payen T."/>
            <person name="Noel B."/>
            <person name="Kuo A."/>
            <person name="Morin E."/>
            <person name="Chen J."/>
            <person name="Kohler A."/>
            <person name="Krizsan K."/>
            <person name="Balestrini R."/>
            <person name="Da Silva C."/>
            <person name="Montanini B."/>
            <person name="Hainaut M."/>
            <person name="Levati E."/>
            <person name="Barry K.W."/>
            <person name="Belfiori B."/>
            <person name="Cichocki N."/>
            <person name="Clum A."/>
            <person name="Dockter R.B."/>
            <person name="Fauchery L."/>
            <person name="Guy J."/>
            <person name="Iotti M."/>
            <person name="Le Tacon F."/>
            <person name="Lindquist E.A."/>
            <person name="Lipzen A."/>
            <person name="Malagnac F."/>
            <person name="Mello A."/>
            <person name="Molinier V."/>
            <person name="Miyauchi S."/>
            <person name="Poulain J."/>
            <person name="Riccioni C."/>
            <person name="Rubini A."/>
            <person name="Sitrit Y."/>
            <person name="Splivallo R."/>
            <person name="Traeger S."/>
            <person name="Wang M."/>
            <person name="Zifcakova L."/>
            <person name="Wipf D."/>
            <person name="Zambonelli A."/>
            <person name="Paolocci F."/>
            <person name="Nowrousian M."/>
            <person name="Ottonello S."/>
            <person name="Baldrian P."/>
            <person name="Spatafora J.W."/>
            <person name="Henrissat B."/>
            <person name="Nagy L.G."/>
            <person name="Aury J.M."/>
            <person name="Wincker P."/>
            <person name="Grigoriev I.V."/>
            <person name="Bonfante P."/>
            <person name="Martin F.M."/>
        </authorList>
    </citation>
    <scope>NUCLEOTIDE SEQUENCE [LARGE SCALE GENOMIC DNA]</scope>
    <source>
        <strain evidence="1 2">RN42</strain>
    </source>
</reference>
<sequence length="237" mass="26963">MGNLLLVRDSLGPCKIRRIRMRFVPLKLFVVFSSELKIPISTKYQYIKREARLRPQRQFHLSPVSMLPTLIIISPRTILLQKSRLHPLMRILLCSLILLPSVPIALKILQLPYSYSFLSRSLLTGNLCSFSSGILNLSWVRAVVLGLNLISHLLRNACWNKHGRTISDNSVSLLHGRTARMVWHGRRNLRRWGLRALESTKTWITFSKSLKIILGGGILWPSKLLPACSAPGSPMRI</sequence>
<keyword evidence="2" id="KW-1185">Reference proteome</keyword>
<dbReference type="AlphaFoldDB" id="A0A3N4HTW9"/>